<accession>A0A815NEC6</accession>
<evidence type="ECO:0000313" key="2">
    <source>
        <dbReference type="EMBL" id="CAF4310979.1"/>
    </source>
</evidence>
<evidence type="ECO:0000313" key="1">
    <source>
        <dbReference type="EMBL" id="CAF1432768.1"/>
    </source>
</evidence>
<dbReference type="EMBL" id="CAJOBC010084052">
    <property type="protein sequence ID" value="CAF4310979.1"/>
    <property type="molecule type" value="Genomic_DNA"/>
</dbReference>
<proteinExistence type="predicted"/>
<dbReference type="Proteomes" id="UP000663829">
    <property type="component" value="Unassembled WGS sequence"/>
</dbReference>
<keyword evidence="3" id="KW-1185">Reference proteome</keyword>
<reference evidence="1" key="1">
    <citation type="submission" date="2021-02" db="EMBL/GenBank/DDBJ databases">
        <authorList>
            <person name="Nowell W R."/>
        </authorList>
    </citation>
    <scope>NUCLEOTIDE SEQUENCE</scope>
</reference>
<comment type="caution">
    <text evidence="1">The sequence shown here is derived from an EMBL/GenBank/DDBJ whole genome shotgun (WGS) entry which is preliminary data.</text>
</comment>
<evidence type="ECO:0000313" key="3">
    <source>
        <dbReference type="Proteomes" id="UP000663829"/>
    </source>
</evidence>
<dbReference type="AlphaFoldDB" id="A0A815NEC6"/>
<gene>
    <name evidence="1" type="ORF">GPM918_LOCUS34070</name>
    <name evidence="2" type="ORF">SRO942_LOCUS34765</name>
</gene>
<name>A0A815NEC6_9BILA</name>
<protein>
    <submittedName>
        <fullName evidence="1">Uncharacterized protein</fullName>
    </submittedName>
</protein>
<dbReference type="EMBL" id="CAJNOQ010018615">
    <property type="protein sequence ID" value="CAF1432768.1"/>
    <property type="molecule type" value="Genomic_DNA"/>
</dbReference>
<organism evidence="1 3">
    <name type="scientific">Didymodactylos carnosus</name>
    <dbReference type="NCBI Taxonomy" id="1234261"/>
    <lineage>
        <taxon>Eukaryota</taxon>
        <taxon>Metazoa</taxon>
        <taxon>Spiralia</taxon>
        <taxon>Gnathifera</taxon>
        <taxon>Rotifera</taxon>
        <taxon>Eurotatoria</taxon>
        <taxon>Bdelloidea</taxon>
        <taxon>Philodinida</taxon>
        <taxon>Philodinidae</taxon>
        <taxon>Didymodactylos</taxon>
    </lineage>
</organism>
<sequence length="235" mass="27989">MDILCWQLFSKRVYQHIFEHFITGKRVIFQEMLHAADETFYQFVNNDIKHFSSTLLADFIILKESCLNYKDDMEEDELELKQMVLEYFYSDDRHIFKFERGLTFAHIIKQLAALSGLHVQSNQNYLKDIPCDVIRNDNLDLNTIITEFQRLRPPPCNDNRTIFNVTQNNLNEFLTKCPLYPTSSSAVRTVMIDLRNEYLVRVIQDEIRQHIYVPWGRRHYLGVERLLLKSGFTKI</sequence>
<dbReference type="Proteomes" id="UP000681722">
    <property type="component" value="Unassembled WGS sequence"/>
</dbReference>